<feature type="signal peptide" evidence="1">
    <location>
        <begin position="1"/>
        <end position="19"/>
    </location>
</feature>
<evidence type="ECO:0000256" key="1">
    <source>
        <dbReference type="SAM" id="SignalP"/>
    </source>
</evidence>
<keyword evidence="3" id="KW-1185">Reference proteome</keyword>
<accession>A0A0V1FWY9</accession>
<protein>
    <submittedName>
        <fullName evidence="2">Uncharacterized protein</fullName>
    </submittedName>
</protein>
<sequence>MLGLVILLEFLCNSDVVNWCKCKGTESLNWKMEANSTDKKREKFLRKSGSLIKAVDKVHLTSSTECNM</sequence>
<proteinExistence type="predicted"/>
<evidence type="ECO:0000313" key="2">
    <source>
        <dbReference type="EMBL" id="KRY90570.1"/>
    </source>
</evidence>
<organism evidence="2 3">
    <name type="scientific">Trichinella pseudospiralis</name>
    <name type="common">Parasitic roundworm</name>
    <dbReference type="NCBI Taxonomy" id="6337"/>
    <lineage>
        <taxon>Eukaryota</taxon>
        <taxon>Metazoa</taxon>
        <taxon>Ecdysozoa</taxon>
        <taxon>Nematoda</taxon>
        <taxon>Enoplea</taxon>
        <taxon>Dorylaimia</taxon>
        <taxon>Trichinellida</taxon>
        <taxon>Trichinellidae</taxon>
        <taxon>Trichinella</taxon>
    </lineage>
</organism>
<feature type="chain" id="PRO_5006878281" evidence="1">
    <location>
        <begin position="20"/>
        <end position="68"/>
    </location>
</feature>
<dbReference type="EMBL" id="JYDT01000020">
    <property type="protein sequence ID" value="KRY90570.1"/>
    <property type="molecule type" value="Genomic_DNA"/>
</dbReference>
<keyword evidence="1" id="KW-0732">Signal</keyword>
<comment type="caution">
    <text evidence="2">The sequence shown here is derived from an EMBL/GenBank/DDBJ whole genome shotgun (WGS) entry which is preliminary data.</text>
</comment>
<dbReference type="AlphaFoldDB" id="A0A0V1FWY9"/>
<evidence type="ECO:0000313" key="3">
    <source>
        <dbReference type="Proteomes" id="UP000054995"/>
    </source>
</evidence>
<reference evidence="2 3" key="1">
    <citation type="submission" date="2015-01" db="EMBL/GenBank/DDBJ databases">
        <title>Evolution of Trichinella species and genotypes.</title>
        <authorList>
            <person name="Korhonen P.K."/>
            <person name="Edoardo P."/>
            <person name="Giuseppe L.R."/>
            <person name="Gasser R.B."/>
        </authorList>
    </citation>
    <scope>NUCLEOTIDE SEQUENCE [LARGE SCALE GENOMIC DNA]</scope>
    <source>
        <strain evidence="2">ISS470</strain>
    </source>
</reference>
<name>A0A0V1FWY9_TRIPS</name>
<dbReference type="Proteomes" id="UP000054995">
    <property type="component" value="Unassembled WGS sequence"/>
</dbReference>
<gene>
    <name evidence="2" type="ORF">T4D_10678</name>
</gene>